<feature type="compositionally biased region" description="Polar residues" evidence="1">
    <location>
        <begin position="245"/>
        <end position="256"/>
    </location>
</feature>
<name>A0A8J6LH82_TENMO</name>
<dbReference type="EMBL" id="JABDTM020015760">
    <property type="protein sequence ID" value="KAH0819052.1"/>
    <property type="molecule type" value="Genomic_DNA"/>
</dbReference>
<sequence length="300" mass="33650">MPETNEEKLSVKAGFHELRGFPNVIGCVDGSHIPIISPGATAVLHNIAINENDGADDFDLIQDYENVEEEENHDAGAGGNAVKRALIDTVFRPLYGLALRIELFCNFLPCQITFSDAYVIPDLDNDFFLDTGNIFATHTNPRRPWKGKGVDITTPYRSEKRKGRRNKSMAFWRCDELLKKALTDEELLLTAEQAANELAEEGLPLDNNLPEINVESDYEEEETIFSQPAKRQPLLVDIDVEEDPNTNNASEDNIPSDSDDTENGSAQASSSKSGSNNRKTPDRRWKKRYLNIHVLNYNLP</sequence>
<evidence type="ECO:0000313" key="2">
    <source>
        <dbReference type="EMBL" id="KAH0819052.1"/>
    </source>
</evidence>
<evidence type="ECO:0000256" key="1">
    <source>
        <dbReference type="SAM" id="MobiDB-lite"/>
    </source>
</evidence>
<feature type="region of interest" description="Disordered" evidence="1">
    <location>
        <begin position="241"/>
        <end position="285"/>
    </location>
</feature>
<proteinExistence type="predicted"/>
<organism evidence="2 3">
    <name type="scientific">Tenebrio molitor</name>
    <name type="common">Yellow mealworm beetle</name>
    <dbReference type="NCBI Taxonomy" id="7067"/>
    <lineage>
        <taxon>Eukaryota</taxon>
        <taxon>Metazoa</taxon>
        <taxon>Ecdysozoa</taxon>
        <taxon>Arthropoda</taxon>
        <taxon>Hexapoda</taxon>
        <taxon>Insecta</taxon>
        <taxon>Pterygota</taxon>
        <taxon>Neoptera</taxon>
        <taxon>Endopterygota</taxon>
        <taxon>Coleoptera</taxon>
        <taxon>Polyphaga</taxon>
        <taxon>Cucujiformia</taxon>
        <taxon>Tenebrionidae</taxon>
        <taxon>Tenebrio</taxon>
    </lineage>
</organism>
<evidence type="ECO:0008006" key="4">
    <source>
        <dbReference type="Google" id="ProtNLM"/>
    </source>
</evidence>
<evidence type="ECO:0000313" key="3">
    <source>
        <dbReference type="Proteomes" id="UP000719412"/>
    </source>
</evidence>
<keyword evidence="3" id="KW-1185">Reference proteome</keyword>
<gene>
    <name evidence="2" type="ORF">GEV33_003739</name>
</gene>
<protein>
    <recommendedName>
        <fullName evidence="4">Nuclease HARBI1</fullName>
    </recommendedName>
</protein>
<dbReference type="Proteomes" id="UP000719412">
    <property type="component" value="Unassembled WGS sequence"/>
</dbReference>
<comment type="caution">
    <text evidence="2">The sequence shown here is derived from an EMBL/GenBank/DDBJ whole genome shotgun (WGS) entry which is preliminary data.</text>
</comment>
<reference evidence="2" key="1">
    <citation type="journal article" date="2020" name="J Insects Food Feed">
        <title>The yellow mealworm (Tenebrio molitor) genome: a resource for the emerging insects as food and feed industry.</title>
        <authorList>
            <person name="Eriksson T."/>
            <person name="Andere A."/>
            <person name="Kelstrup H."/>
            <person name="Emery V."/>
            <person name="Picard C."/>
        </authorList>
    </citation>
    <scope>NUCLEOTIDE SEQUENCE</scope>
    <source>
        <strain evidence="2">Stoneville</strain>
        <tissue evidence="2">Whole head</tissue>
    </source>
</reference>
<dbReference type="AlphaFoldDB" id="A0A8J6LH82"/>
<reference evidence="2" key="2">
    <citation type="submission" date="2021-08" db="EMBL/GenBank/DDBJ databases">
        <authorList>
            <person name="Eriksson T."/>
        </authorList>
    </citation>
    <scope>NUCLEOTIDE SEQUENCE</scope>
    <source>
        <strain evidence="2">Stoneville</strain>
        <tissue evidence="2">Whole head</tissue>
    </source>
</reference>
<feature type="compositionally biased region" description="Low complexity" evidence="1">
    <location>
        <begin position="263"/>
        <end position="277"/>
    </location>
</feature>
<accession>A0A8J6LH82</accession>